<dbReference type="Proteomes" id="UP000821837">
    <property type="component" value="Unassembled WGS sequence"/>
</dbReference>
<reference evidence="2" key="2">
    <citation type="submission" date="2021-09" db="EMBL/GenBank/DDBJ databases">
        <authorList>
            <person name="Jia N."/>
            <person name="Wang J."/>
            <person name="Shi W."/>
            <person name="Du L."/>
            <person name="Sun Y."/>
            <person name="Zhan W."/>
            <person name="Jiang J."/>
            <person name="Wang Q."/>
            <person name="Zhang B."/>
            <person name="Ji P."/>
            <person name="Sakyi L.B."/>
            <person name="Cui X."/>
            <person name="Yuan T."/>
            <person name="Jiang B."/>
            <person name="Yang W."/>
            <person name="Lam T.T.-Y."/>
            <person name="Chang Q."/>
            <person name="Ding S."/>
            <person name="Wang X."/>
            <person name="Zhu J."/>
            <person name="Ruan X."/>
            <person name="Zhao L."/>
            <person name="Wei J."/>
            <person name="Que T."/>
            <person name="Du C."/>
            <person name="Cheng J."/>
            <person name="Dai P."/>
            <person name="Han X."/>
            <person name="Huang E."/>
            <person name="Gao Y."/>
            <person name="Liu J."/>
            <person name="Shao H."/>
            <person name="Ye R."/>
            <person name="Li L."/>
            <person name="Wei W."/>
            <person name="Wang X."/>
            <person name="Wang C."/>
            <person name="Huo Q."/>
            <person name="Li W."/>
            <person name="Guo W."/>
            <person name="Chen H."/>
            <person name="Chen S."/>
            <person name="Zhou L."/>
            <person name="Zhou L."/>
            <person name="Ni X."/>
            <person name="Tian J."/>
            <person name="Zhou Y."/>
            <person name="Sheng Y."/>
            <person name="Liu T."/>
            <person name="Pan Y."/>
            <person name="Xia L."/>
            <person name="Li J."/>
            <person name="Zhao F."/>
            <person name="Cao W."/>
        </authorList>
    </citation>
    <scope>NUCLEOTIDE SEQUENCE</scope>
    <source>
        <strain evidence="2">Rsan-2018</strain>
        <tissue evidence="2">Larvae</tissue>
    </source>
</reference>
<evidence type="ECO:0000256" key="1">
    <source>
        <dbReference type="SAM" id="Phobius"/>
    </source>
</evidence>
<dbReference type="EMBL" id="JABSTV010001255">
    <property type="protein sequence ID" value="KAH7935027.1"/>
    <property type="molecule type" value="Genomic_DNA"/>
</dbReference>
<sequence length="146" mass="16087">MICRQKVVEAPQDASGIAIIEERSRQAAEVVRFLRVQVEIGEEGRLGRTATSNLRQRRWDICQSHPHLLPNLLLLREKRAPCATIVVTPSRNATSCSRRTKKRLACAALGAAIAAAEGIAWLVFADYDGTSRVPSAIVDIWPSSVR</sequence>
<keyword evidence="1" id="KW-0812">Transmembrane</keyword>
<evidence type="ECO:0000313" key="2">
    <source>
        <dbReference type="EMBL" id="KAH7935027.1"/>
    </source>
</evidence>
<gene>
    <name evidence="2" type="ORF">HPB52_002837</name>
</gene>
<keyword evidence="3" id="KW-1185">Reference proteome</keyword>
<accession>A0A9D4SMU4</accession>
<keyword evidence="1" id="KW-1133">Transmembrane helix</keyword>
<keyword evidence="1" id="KW-0472">Membrane</keyword>
<organism evidence="2 3">
    <name type="scientific">Rhipicephalus sanguineus</name>
    <name type="common">Brown dog tick</name>
    <name type="synonym">Ixodes sanguineus</name>
    <dbReference type="NCBI Taxonomy" id="34632"/>
    <lineage>
        <taxon>Eukaryota</taxon>
        <taxon>Metazoa</taxon>
        <taxon>Ecdysozoa</taxon>
        <taxon>Arthropoda</taxon>
        <taxon>Chelicerata</taxon>
        <taxon>Arachnida</taxon>
        <taxon>Acari</taxon>
        <taxon>Parasitiformes</taxon>
        <taxon>Ixodida</taxon>
        <taxon>Ixodoidea</taxon>
        <taxon>Ixodidae</taxon>
        <taxon>Rhipicephalinae</taxon>
        <taxon>Rhipicephalus</taxon>
        <taxon>Rhipicephalus</taxon>
    </lineage>
</organism>
<evidence type="ECO:0000313" key="3">
    <source>
        <dbReference type="Proteomes" id="UP000821837"/>
    </source>
</evidence>
<dbReference type="AlphaFoldDB" id="A0A9D4SMU4"/>
<reference evidence="2" key="1">
    <citation type="journal article" date="2020" name="Cell">
        <title>Large-Scale Comparative Analyses of Tick Genomes Elucidate Their Genetic Diversity and Vector Capacities.</title>
        <authorList>
            <consortium name="Tick Genome and Microbiome Consortium (TIGMIC)"/>
            <person name="Jia N."/>
            <person name="Wang J."/>
            <person name="Shi W."/>
            <person name="Du L."/>
            <person name="Sun Y."/>
            <person name="Zhan W."/>
            <person name="Jiang J.F."/>
            <person name="Wang Q."/>
            <person name="Zhang B."/>
            <person name="Ji P."/>
            <person name="Bell-Sakyi L."/>
            <person name="Cui X.M."/>
            <person name="Yuan T.T."/>
            <person name="Jiang B.G."/>
            <person name="Yang W.F."/>
            <person name="Lam T.T."/>
            <person name="Chang Q.C."/>
            <person name="Ding S.J."/>
            <person name="Wang X.J."/>
            <person name="Zhu J.G."/>
            <person name="Ruan X.D."/>
            <person name="Zhao L."/>
            <person name="Wei J.T."/>
            <person name="Ye R.Z."/>
            <person name="Que T.C."/>
            <person name="Du C.H."/>
            <person name="Zhou Y.H."/>
            <person name="Cheng J.X."/>
            <person name="Dai P.F."/>
            <person name="Guo W.B."/>
            <person name="Han X.H."/>
            <person name="Huang E.J."/>
            <person name="Li L.F."/>
            <person name="Wei W."/>
            <person name="Gao Y.C."/>
            <person name="Liu J.Z."/>
            <person name="Shao H.Z."/>
            <person name="Wang X."/>
            <person name="Wang C.C."/>
            <person name="Yang T.C."/>
            <person name="Huo Q.B."/>
            <person name="Li W."/>
            <person name="Chen H.Y."/>
            <person name="Chen S.E."/>
            <person name="Zhou L.G."/>
            <person name="Ni X.B."/>
            <person name="Tian J.H."/>
            <person name="Sheng Y."/>
            <person name="Liu T."/>
            <person name="Pan Y.S."/>
            <person name="Xia L.Y."/>
            <person name="Li J."/>
            <person name="Zhao F."/>
            <person name="Cao W.C."/>
        </authorList>
    </citation>
    <scope>NUCLEOTIDE SEQUENCE</scope>
    <source>
        <strain evidence="2">Rsan-2018</strain>
    </source>
</reference>
<comment type="caution">
    <text evidence="2">The sequence shown here is derived from an EMBL/GenBank/DDBJ whole genome shotgun (WGS) entry which is preliminary data.</text>
</comment>
<name>A0A9D4SMU4_RHISA</name>
<protein>
    <submittedName>
        <fullName evidence="2">Uncharacterized protein</fullName>
    </submittedName>
</protein>
<feature type="transmembrane region" description="Helical" evidence="1">
    <location>
        <begin position="104"/>
        <end position="124"/>
    </location>
</feature>
<proteinExistence type="predicted"/>